<dbReference type="SUPFAM" id="SSF52540">
    <property type="entry name" value="P-loop containing nucleoside triphosphate hydrolases"/>
    <property type="match status" value="1"/>
</dbReference>
<dbReference type="GO" id="GO:0016887">
    <property type="term" value="F:ATP hydrolysis activity"/>
    <property type="evidence" value="ECO:0007669"/>
    <property type="project" value="InterPro"/>
</dbReference>
<comment type="caution">
    <text evidence="2">The sequence shown here is derived from an EMBL/GenBank/DDBJ whole genome shotgun (WGS) entry which is preliminary data.</text>
</comment>
<sequence length="335" mass="38830">MESSDINLQLAIRDRPVVPTGTHHLELDKYLFPTNEIMRLSKAVGEWIEDRAPGGIIHGDQRLGKTHAVSFLCEMLPVKFGDDLPIFFVPSRHKKNANEEAFYEMLLVGVKHALPSAGKKNQKFERLARFLLEKGENSKRKMIVLFIDEAQFLIESHYNWLIDLYNWLQQYQVRLTVILVGQPELKHQKDLYVIEKKRQVVGRFMVNDFEFKGARSISDIKTCLKGYDTIEYPEDSGWSYTRYYFPESYASGNRLENCAEELYEAFISVCKENNIGGKLEIPMQYLTITVKYALLKYGAEGKSKDKKTWPNKEIWINCVKRSRFADSEVSLFGSN</sequence>
<organism evidence="2 3">
    <name type="scientific">Paenibacillus pectinilyticus</name>
    <dbReference type="NCBI Taxonomy" id="512399"/>
    <lineage>
        <taxon>Bacteria</taxon>
        <taxon>Bacillati</taxon>
        <taxon>Bacillota</taxon>
        <taxon>Bacilli</taxon>
        <taxon>Bacillales</taxon>
        <taxon>Paenibacillaceae</taxon>
        <taxon>Paenibacillus</taxon>
    </lineage>
</organism>
<evidence type="ECO:0000259" key="1">
    <source>
        <dbReference type="Pfam" id="PF13401"/>
    </source>
</evidence>
<evidence type="ECO:0000313" key="3">
    <source>
        <dbReference type="Proteomes" id="UP000093309"/>
    </source>
</evidence>
<name>A0A1C0ZTR9_9BACL</name>
<accession>A0A1C0ZTR9</accession>
<dbReference type="Pfam" id="PF13401">
    <property type="entry name" value="AAA_22"/>
    <property type="match status" value="1"/>
</dbReference>
<protein>
    <recommendedName>
        <fullName evidence="1">ORC1/DEAH AAA+ ATPase domain-containing protein</fullName>
    </recommendedName>
</protein>
<dbReference type="InterPro" id="IPR049945">
    <property type="entry name" value="AAA_22"/>
</dbReference>
<dbReference type="EMBL" id="LYPC01000028">
    <property type="protein sequence ID" value="OCT11467.1"/>
    <property type="molecule type" value="Genomic_DNA"/>
</dbReference>
<reference evidence="3" key="1">
    <citation type="submission" date="2016-05" db="EMBL/GenBank/DDBJ databases">
        <title>Paenibacillus oryzae. sp. nov., isolated from the rice root.</title>
        <authorList>
            <person name="Zhang J."/>
            <person name="Zhang X."/>
        </authorList>
    </citation>
    <scope>NUCLEOTIDE SEQUENCE [LARGE SCALE GENOMIC DNA]</scope>
    <source>
        <strain evidence="3">KCTC13222</strain>
    </source>
</reference>
<proteinExistence type="predicted"/>
<feature type="domain" description="ORC1/DEAH AAA+ ATPase" evidence="1">
    <location>
        <begin position="53"/>
        <end position="187"/>
    </location>
</feature>
<gene>
    <name evidence="2" type="ORF">A8709_07305</name>
</gene>
<evidence type="ECO:0000313" key="2">
    <source>
        <dbReference type="EMBL" id="OCT11467.1"/>
    </source>
</evidence>
<dbReference type="InterPro" id="IPR027417">
    <property type="entry name" value="P-loop_NTPase"/>
</dbReference>
<dbReference type="Gene3D" id="3.40.50.300">
    <property type="entry name" value="P-loop containing nucleotide triphosphate hydrolases"/>
    <property type="match status" value="1"/>
</dbReference>
<dbReference type="STRING" id="512399.A8709_07305"/>
<dbReference type="OrthoDB" id="8903747at2"/>
<dbReference type="AlphaFoldDB" id="A0A1C0ZTR9"/>
<dbReference type="RefSeq" id="WP_065858531.1">
    <property type="nucleotide sequence ID" value="NZ_LYPC01000028.1"/>
</dbReference>
<keyword evidence="3" id="KW-1185">Reference proteome</keyword>
<dbReference type="Proteomes" id="UP000093309">
    <property type="component" value="Unassembled WGS sequence"/>
</dbReference>